<protein>
    <submittedName>
        <fullName evidence="3">Uncharacterized protein</fullName>
    </submittedName>
</protein>
<evidence type="ECO:0000313" key="3">
    <source>
        <dbReference type="EMBL" id="KAF8431419.1"/>
    </source>
</evidence>
<name>A0AAD4G8V1_BOLED</name>
<reference evidence="3" key="2">
    <citation type="journal article" date="2020" name="Nat. Commun.">
        <title>Large-scale genome sequencing of mycorrhizal fungi provides insights into the early evolution of symbiotic traits.</title>
        <authorList>
            <person name="Miyauchi S."/>
            <person name="Kiss E."/>
            <person name="Kuo A."/>
            <person name="Drula E."/>
            <person name="Kohler A."/>
            <person name="Sanchez-Garcia M."/>
            <person name="Morin E."/>
            <person name="Andreopoulos B."/>
            <person name="Barry K.W."/>
            <person name="Bonito G."/>
            <person name="Buee M."/>
            <person name="Carver A."/>
            <person name="Chen C."/>
            <person name="Cichocki N."/>
            <person name="Clum A."/>
            <person name="Culley D."/>
            <person name="Crous P.W."/>
            <person name="Fauchery L."/>
            <person name="Girlanda M."/>
            <person name="Hayes R.D."/>
            <person name="Keri Z."/>
            <person name="LaButti K."/>
            <person name="Lipzen A."/>
            <person name="Lombard V."/>
            <person name="Magnuson J."/>
            <person name="Maillard F."/>
            <person name="Murat C."/>
            <person name="Nolan M."/>
            <person name="Ohm R.A."/>
            <person name="Pangilinan J."/>
            <person name="Pereira M.F."/>
            <person name="Perotto S."/>
            <person name="Peter M."/>
            <person name="Pfister S."/>
            <person name="Riley R."/>
            <person name="Sitrit Y."/>
            <person name="Stielow J.B."/>
            <person name="Szollosi G."/>
            <person name="Zifcakova L."/>
            <person name="Stursova M."/>
            <person name="Spatafora J.W."/>
            <person name="Tedersoo L."/>
            <person name="Vaario L.M."/>
            <person name="Yamada A."/>
            <person name="Yan M."/>
            <person name="Wang P."/>
            <person name="Xu J."/>
            <person name="Bruns T."/>
            <person name="Baldrian P."/>
            <person name="Vilgalys R."/>
            <person name="Dunand C."/>
            <person name="Henrissat B."/>
            <person name="Grigoriev I.V."/>
            <person name="Hibbett D."/>
            <person name="Nagy L.G."/>
            <person name="Martin F.M."/>
        </authorList>
    </citation>
    <scope>NUCLEOTIDE SEQUENCE</scope>
    <source>
        <strain evidence="3">BED1</strain>
    </source>
</reference>
<feature type="region of interest" description="Disordered" evidence="2">
    <location>
        <begin position="1"/>
        <end position="32"/>
    </location>
</feature>
<feature type="compositionally biased region" description="Basic and acidic residues" evidence="2">
    <location>
        <begin position="670"/>
        <end position="679"/>
    </location>
</feature>
<dbReference type="InterPro" id="IPR013762">
    <property type="entry name" value="Integrase-like_cat_sf"/>
</dbReference>
<dbReference type="GO" id="GO:0006310">
    <property type="term" value="P:DNA recombination"/>
    <property type="evidence" value="ECO:0007669"/>
    <property type="project" value="UniProtKB-KW"/>
</dbReference>
<gene>
    <name evidence="3" type="ORF">L210DRAFT_3651124</name>
</gene>
<dbReference type="InterPro" id="IPR011010">
    <property type="entry name" value="DNA_brk_join_enz"/>
</dbReference>
<feature type="region of interest" description="Disordered" evidence="2">
    <location>
        <begin position="585"/>
        <end position="679"/>
    </location>
</feature>
<evidence type="ECO:0000256" key="2">
    <source>
        <dbReference type="SAM" id="MobiDB-lite"/>
    </source>
</evidence>
<accession>A0AAD4G8V1</accession>
<dbReference type="EMBL" id="WHUW01000050">
    <property type="protein sequence ID" value="KAF8431419.1"/>
    <property type="molecule type" value="Genomic_DNA"/>
</dbReference>
<dbReference type="GO" id="GO:0003677">
    <property type="term" value="F:DNA binding"/>
    <property type="evidence" value="ECO:0007669"/>
    <property type="project" value="InterPro"/>
</dbReference>
<evidence type="ECO:0000313" key="4">
    <source>
        <dbReference type="Proteomes" id="UP001194468"/>
    </source>
</evidence>
<feature type="region of interest" description="Disordered" evidence="2">
    <location>
        <begin position="551"/>
        <end position="572"/>
    </location>
</feature>
<feature type="compositionally biased region" description="Polar residues" evidence="2">
    <location>
        <begin position="590"/>
        <end position="617"/>
    </location>
</feature>
<dbReference type="Proteomes" id="UP001194468">
    <property type="component" value="Unassembled WGS sequence"/>
</dbReference>
<keyword evidence="4" id="KW-1185">Reference proteome</keyword>
<feature type="compositionally biased region" description="Low complexity" evidence="2">
    <location>
        <begin position="633"/>
        <end position="644"/>
    </location>
</feature>
<comment type="caution">
    <text evidence="3">The sequence shown here is derived from an EMBL/GenBank/DDBJ whole genome shotgun (WGS) entry which is preliminary data.</text>
</comment>
<sequence>MGRSRESLKKIPQLPTSPQKHRKRSLPVSPPSSLKFIEQLKETGKEVHLKAASTRRSYAGHIKRGRAWLTEYSRNESSTRELLPWTTPDHVVSKDDPYTNPTFVHAFDRVPNEFSDAALALFLTYKGFHECLGRNTVEGVRAAFKDLWDKADSGRYRGKWQQDPVSRQWIGNPAESAEVQDILRSLKHKASSEDGNRTHSLPMTKAYMEKTLSWSLEACPLLEMALGALECAFDDMSADRDVPALRLNLKERECITRHLERIAFDATAWTLWTRCFELIKVQRKHVTMPDPIAVHSVVRKCLLNQGLVESDLAVQFEVRLVNRKGWQRRTDKGDTDLRGNRYQLYPQPQLLASDSFLWLSVWMRWLEVYHYGRKLDPDDCVFPSIGANGVMQPREPISHDSVQKSINEATTAAGILGSFSTHCFRRGGAQYRFMFAPVGERWTLAMVRWWGGWAENENRDTLIRYLLDELHTYETDYSDALAPARVQRHANDSLMGEAALIQPVSVEDVRSMMDSFGANFSDLRTHMVHVNGTVHELKDTVTVLSSRVPLSGTTTTNAPHPIIPMDHGSHASSDTRARLTIKIPPRGTASGVSTCRTRIASSSERVTRPQPTATTIARTPPSLPSAAQPHFESVQSSDSSSLSSQPGHAHVRLLPTPGLVIPDIPVRNPDGSRRPKSESWRDIVKHWTEGDPALGLHTPLKDWPPEWTRGSNRLFAAKHQQRSLIALEFTERFQSDEAMFIAAYPEAVHGHCALLRAINTTRQARGECEVRSWPGLPQLQDS</sequence>
<organism evidence="3 4">
    <name type="scientific">Boletus edulis BED1</name>
    <dbReference type="NCBI Taxonomy" id="1328754"/>
    <lineage>
        <taxon>Eukaryota</taxon>
        <taxon>Fungi</taxon>
        <taxon>Dikarya</taxon>
        <taxon>Basidiomycota</taxon>
        <taxon>Agaricomycotina</taxon>
        <taxon>Agaricomycetes</taxon>
        <taxon>Agaricomycetidae</taxon>
        <taxon>Boletales</taxon>
        <taxon>Boletineae</taxon>
        <taxon>Boletaceae</taxon>
        <taxon>Boletoideae</taxon>
        <taxon>Boletus</taxon>
    </lineage>
</organism>
<dbReference type="GO" id="GO:0015074">
    <property type="term" value="P:DNA integration"/>
    <property type="evidence" value="ECO:0007669"/>
    <property type="project" value="InterPro"/>
</dbReference>
<evidence type="ECO:0000256" key="1">
    <source>
        <dbReference type="ARBA" id="ARBA00023172"/>
    </source>
</evidence>
<dbReference type="Gene3D" id="1.10.443.10">
    <property type="entry name" value="Intergrase catalytic core"/>
    <property type="match status" value="1"/>
</dbReference>
<dbReference type="AlphaFoldDB" id="A0AAD4G8V1"/>
<proteinExistence type="predicted"/>
<keyword evidence="1" id="KW-0233">DNA recombination</keyword>
<reference evidence="3" key="1">
    <citation type="submission" date="2019-10" db="EMBL/GenBank/DDBJ databases">
        <authorList>
            <consortium name="DOE Joint Genome Institute"/>
            <person name="Kuo A."/>
            <person name="Miyauchi S."/>
            <person name="Kiss E."/>
            <person name="Drula E."/>
            <person name="Kohler A."/>
            <person name="Sanchez-Garcia M."/>
            <person name="Andreopoulos B."/>
            <person name="Barry K.W."/>
            <person name="Bonito G."/>
            <person name="Buee M."/>
            <person name="Carver A."/>
            <person name="Chen C."/>
            <person name="Cichocki N."/>
            <person name="Clum A."/>
            <person name="Culley D."/>
            <person name="Crous P.W."/>
            <person name="Fauchery L."/>
            <person name="Girlanda M."/>
            <person name="Hayes R."/>
            <person name="Keri Z."/>
            <person name="LaButti K."/>
            <person name="Lipzen A."/>
            <person name="Lombard V."/>
            <person name="Magnuson J."/>
            <person name="Maillard F."/>
            <person name="Morin E."/>
            <person name="Murat C."/>
            <person name="Nolan M."/>
            <person name="Ohm R."/>
            <person name="Pangilinan J."/>
            <person name="Pereira M."/>
            <person name="Perotto S."/>
            <person name="Peter M."/>
            <person name="Riley R."/>
            <person name="Sitrit Y."/>
            <person name="Stielow B."/>
            <person name="Szollosi G."/>
            <person name="Zifcakova L."/>
            <person name="Stursova M."/>
            <person name="Spatafora J.W."/>
            <person name="Tedersoo L."/>
            <person name="Vaario L.-M."/>
            <person name="Yamada A."/>
            <person name="Yan M."/>
            <person name="Wang P."/>
            <person name="Xu J."/>
            <person name="Bruns T."/>
            <person name="Baldrian P."/>
            <person name="Vilgalys R."/>
            <person name="Henrissat B."/>
            <person name="Grigoriev I.V."/>
            <person name="Hibbett D."/>
            <person name="Nagy L.G."/>
            <person name="Martin F.M."/>
        </authorList>
    </citation>
    <scope>NUCLEOTIDE SEQUENCE</scope>
    <source>
        <strain evidence="3">BED1</strain>
    </source>
</reference>
<dbReference type="SUPFAM" id="SSF56349">
    <property type="entry name" value="DNA breaking-rejoining enzymes"/>
    <property type="match status" value="1"/>
</dbReference>